<dbReference type="EC" id="2.7.7.65" evidence="2"/>
<dbReference type="InterPro" id="IPR001610">
    <property type="entry name" value="PAC"/>
</dbReference>
<dbReference type="Gene3D" id="3.30.70.270">
    <property type="match status" value="1"/>
</dbReference>
<evidence type="ECO:0000256" key="4">
    <source>
        <dbReference type="ARBA" id="ARBA00022692"/>
    </source>
</evidence>
<comment type="caution">
    <text evidence="12">The sequence shown here is derived from an EMBL/GenBank/DDBJ whole genome shotgun (WGS) entry which is preliminary data.</text>
</comment>
<evidence type="ECO:0000259" key="10">
    <source>
        <dbReference type="PROSITE" id="PS50113"/>
    </source>
</evidence>
<organism evidence="12 13">
    <name type="scientific">Bradyrhizobium denitrificans</name>
    <dbReference type="NCBI Taxonomy" id="2734912"/>
    <lineage>
        <taxon>Bacteria</taxon>
        <taxon>Pseudomonadati</taxon>
        <taxon>Pseudomonadota</taxon>
        <taxon>Alphaproteobacteria</taxon>
        <taxon>Hyphomicrobiales</taxon>
        <taxon>Nitrobacteraceae</taxon>
        <taxon>Bradyrhizobium</taxon>
    </lineage>
</organism>
<comment type="subcellular location">
    <subcellularLocation>
        <location evidence="1">Cell membrane</location>
        <topology evidence="1">Multi-pass membrane protein</topology>
    </subcellularLocation>
</comment>
<dbReference type="InterPro" id="IPR033479">
    <property type="entry name" value="dCache_1"/>
</dbReference>
<dbReference type="PROSITE" id="PS50113">
    <property type="entry name" value="PAC"/>
    <property type="match status" value="1"/>
</dbReference>
<dbReference type="InterPro" id="IPR035965">
    <property type="entry name" value="PAS-like_dom_sf"/>
</dbReference>
<dbReference type="InterPro" id="IPR043128">
    <property type="entry name" value="Rev_trsase/Diguanyl_cyclase"/>
</dbReference>
<keyword evidence="5 8" id="KW-1133">Transmembrane helix</keyword>
<keyword evidence="13" id="KW-1185">Reference proteome</keyword>
<dbReference type="EMBL" id="JAFCLK010000006">
    <property type="protein sequence ID" value="MBR1135668.1"/>
    <property type="molecule type" value="Genomic_DNA"/>
</dbReference>
<dbReference type="Gene3D" id="3.30.450.20">
    <property type="entry name" value="PAS domain"/>
    <property type="match status" value="3"/>
</dbReference>
<proteinExistence type="predicted"/>
<evidence type="ECO:0000259" key="11">
    <source>
        <dbReference type="PROSITE" id="PS50887"/>
    </source>
</evidence>
<dbReference type="SMART" id="SM00086">
    <property type="entry name" value="PAC"/>
    <property type="match status" value="1"/>
</dbReference>
<dbReference type="Pfam" id="PF08447">
    <property type="entry name" value="PAS_3"/>
    <property type="match status" value="1"/>
</dbReference>
<name>A0ABS5G357_9BRAD</name>
<dbReference type="CDD" id="cd00130">
    <property type="entry name" value="PAS"/>
    <property type="match status" value="1"/>
</dbReference>
<gene>
    <name evidence="12" type="ORF">JQ619_07820</name>
</gene>
<protein>
    <recommendedName>
        <fullName evidence="2">diguanylate cyclase</fullName>
        <ecNumber evidence="2">2.7.7.65</ecNumber>
    </recommendedName>
</protein>
<dbReference type="SMART" id="SM00091">
    <property type="entry name" value="PAS"/>
    <property type="match status" value="1"/>
</dbReference>
<dbReference type="SMART" id="SM00267">
    <property type="entry name" value="GGDEF"/>
    <property type="match status" value="1"/>
</dbReference>
<dbReference type="CDD" id="cd12914">
    <property type="entry name" value="PDC1_DGC_like"/>
    <property type="match status" value="1"/>
</dbReference>
<keyword evidence="6 8" id="KW-0472">Membrane</keyword>
<dbReference type="PROSITE" id="PS50112">
    <property type="entry name" value="PAS"/>
    <property type="match status" value="1"/>
</dbReference>
<dbReference type="InterPro" id="IPR050469">
    <property type="entry name" value="Diguanylate_Cyclase"/>
</dbReference>
<dbReference type="RefSeq" id="WP_172235513.1">
    <property type="nucleotide sequence ID" value="NZ_JABFDP010000002.1"/>
</dbReference>
<dbReference type="InterPro" id="IPR029787">
    <property type="entry name" value="Nucleotide_cyclase"/>
</dbReference>
<feature type="domain" description="GGDEF" evidence="11">
    <location>
        <begin position="483"/>
        <end position="621"/>
    </location>
</feature>
<dbReference type="InterPro" id="IPR000700">
    <property type="entry name" value="PAS-assoc_C"/>
</dbReference>
<sequence length="636" mass="70319">MDVVATRVDPSRLPMWAAGILAFVCGAILAFSGWSEWEWRNNELRNAEVELGNLTRSLTQHVEDTFELADSLIRGVVTALERDDGKPGGIERLQAFLTARKANLGRVRGIFAYDQSGAWLATTEDVNLSNYNNADRDYFARHRISADRSLLIGRPVRSKSGGQWVITLSRRWNHADGRFAGVVAATIDVAYFAQFYRQFDVGHRGTISLMARDGTLLADNSIPNPQELGRPMLETIPYHPLSGVLRFRLADDDLDRIGTYQHAQRYPFLVLATRTQADVLAVWRRDALIRVGVLVCLVALVVAIGAFLVKQLLQRQRLAAALAAKEENFRLLAEGSSDIVTRIELDECIGYVSPSTMRVLGWHPSQLLGKRAISGVNPLDRPQLQEMLDQIKKGIVDEARATYRMRRRDKSEIWVEATIRATRRPDGTLDGFVAVTRDVTQQKALQGRLETLAIEDGLTGLANRRRFDERLLEEWGRAYRDKTSLALLMIDIDHFKAFNDSYGHPAGDECLHTVAGILADEAQRSSDLAARYGGEEFAILLPNTDAAGCARLGERIRRALHEARITHDHNGPGIVTASIGGAVCRPGFERSAGPASLIEAADRALYAAKDGGRDRVVMAGEIIELPSGKTPATVPA</sequence>
<evidence type="ECO:0000256" key="6">
    <source>
        <dbReference type="ARBA" id="ARBA00023136"/>
    </source>
</evidence>
<dbReference type="NCBIfam" id="TIGR00254">
    <property type="entry name" value="GGDEF"/>
    <property type="match status" value="1"/>
</dbReference>
<reference evidence="13" key="1">
    <citation type="journal article" date="2021" name="ISME J.">
        <title>Evolutionary origin and ecological implication of a unique nif island in free-living Bradyrhizobium lineages.</title>
        <authorList>
            <person name="Tao J."/>
        </authorList>
    </citation>
    <scope>NUCLEOTIDE SEQUENCE [LARGE SCALE GENOMIC DNA]</scope>
    <source>
        <strain evidence="13">SZCCT0094</strain>
    </source>
</reference>
<feature type="domain" description="PAS" evidence="9">
    <location>
        <begin position="325"/>
        <end position="395"/>
    </location>
</feature>
<comment type="catalytic activity">
    <reaction evidence="7">
        <text>2 GTP = 3',3'-c-di-GMP + 2 diphosphate</text>
        <dbReference type="Rhea" id="RHEA:24898"/>
        <dbReference type="ChEBI" id="CHEBI:33019"/>
        <dbReference type="ChEBI" id="CHEBI:37565"/>
        <dbReference type="ChEBI" id="CHEBI:58805"/>
        <dbReference type="EC" id="2.7.7.65"/>
    </reaction>
</comment>
<keyword evidence="3" id="KW-1003">Cell membrane</keyword>
<dbReference type="PANTHER" id="PTHR45138">
    <property type="entry name" value="REGULATORY COMPONENTS OF SENSORY TRANSDUCTION SYSTEM"/>
    <property type="match status" value="1"/>
</dbReference>
<dbReference type="Pfam" id="PF02743">
    <property type="entry name" value="dCache_1"/>
    <property type="match status" value="1"/>
</dbReference>
<evidence type="ECO:0000256" key="1">
    <source>
        <dbReference type="ARBA" id="ARBA00004651"/>
    </source>
</evidence>
<dbReference type="CDD" id="cd01949">
    <property type="entry name" value="GGDEF"/>
    <property type="match status" value="1"/>
</dbReference>
<dbReference type="PANTHER" id="PTHR45138:SF9">
    <property type="entry name" value="DIGUANYLATE CYCLASE DGCM-RELATED"/>
    <property type="match status" value="1"/>
</dbReference>
<accession>A0ABS5G357</accession>
<dbReference type="InterPro" id="IPR013655">
    <property type="entry name" value="PAS_fold_3"/>
</dbReference>
<dbReference type="PROSITE" id="PS50887">
    <property type="entry name" value="GGDEF"/>
    <property type="match status" value="1"/>
</dbReference>
<dbReference type="SUPFAM" id="SSF55073">
    <property type="entry name" value="Nucleotide cyclase"/>
    <property type="match status" value="1"/>
</dbReference>
<feature type="domain" description="PAC" evidence="10">
    <location>
        <begin position="399"/>
        <end position="451"/>
    </location>
</feature>
<dbReference type="CDD" id="cd12915">
    <property type="entry name" value="PDC2_DGC_like"/>
    <property type="match status" value="1"/>
</dbReference>
<evidence type="ECO:0000313" key="13">
    <source>
        <dbReference type="Proteomes" id="UP001314635"/>
    </source>
</evidence>
<dbReference type="Proteomes" id="UP001314635">
    <property type="component" value="Unassembled WGS sequence"/>
</dbReference>
<dbReference type="SUPFAM" id="SSF55785">
    <property type="entry name" value="PYP-like sensor domain (PAS domain)"/>
    <property type="match status" value="1"/>
</dbReference>
<evidence type="ECO:0000313" key="12">
    <source>
        <dbReference type="EMBL" id="MBR1135668.1"/>
    </source>
</evidence>
<dbReference type="NCBIfam" id="TIGR00229">
    <property type="entry name" value="sensory_box"/>
    <property type="match status" value="1"/>
</dbReference>
<dbReference type="Pfam" id="PF00990">
    <property type="entry name" value="GGDEF"/>
    <property type="match status" value="1"/>
</dbReference>
<keyword evidence="4 8" id="KW-0812">Transmembrane</keyword>
<feature type="transmembrane region" description="Helical" evidence="8">
    <location>
        <begin position="287"/>
        <end position="309"/>
    </location>
</feature>
<dbReference type="InterPro" id="IPR000160">
    <property type="entry name" value="GGDEF_dom"/>
</dbReference>
<evidence type="ECO:0000256" key="8">
    <source>
        <dbReference type="SAM" id="Phobius"/>
    </source>
</evidence>
<feature type="transmembrane region" description="Helical" evidence="8">
    <location>
        <begin position="15"/>
        <end position="35"/>
    </location>
</feature>
<evidence type="ECO:0000256" key="5">
    <source>
        <dbReference type="ARBA" id="ARBA00022989"/>
    </source>
</evidence>
<evidence type="ECO:0000259" key="9">
    <source>
        <dbReference type="PROSITE" id="PS50112"/>
    </source>
</evidence>
<evidence type="ECO:0000256" key="7">
    <source>
        <dbReference type="ARBA" id="ARBA00034247"/>
    </source>
</evidence>
<evidence type="ECO:0000256" key="2">
    <source>
        <dbReference type="ARBA" id="ARBA00012528"/>
    </source>
</evidence>
<evidence type="ECO:0000256" key="3">
    <source>
        <dbReference type="ARBA" id="ARBA00022475"/>
    </source>
</evidence>
<dbReference type="InterPro" id="IPR000014">
    <property type="entry name" value="PAS"/>
</dbReference>